<reference evidence="2" key="1">
    <citation type="submission" date="2020-05" db="EMBL/GenBank/DDBJ databases">
        <authorList>
            <person name="Chiriac C."/>
            <person name="Salcher M."/>
            <person name="Ghai R."/>
            <person name="Kavagutti S V."/>
        </authorList>
    </citation>
    <scope>NUCLEOTIDE SEQUENCE</scope>
</reference>
<proteinExistence type="predicted"/>
<organism evidence="2">
    <name type="scientific">uncultured Caudovirales phage</name>
    <dbReference type="NCBI Taxonomy" id="2100421"/>
    <lineage>
        <taxon>Viruses</taxon>
        <taxon>Duplodnaviria</taxon>
        <taxon>Heunggongvirae</taxon>
        <taxon>Uroviricota</taxon>
        <taxon>Caudoviricetes</taxon>
        <taxon>Peduoviridae</taxon>
        <taxon>Maltschvirus</taxon>
        <taxon>Maltschvirus maltsch</taxon>
    </lineage>
</organism>
<feature type="domain" description="4Fe-4S Wbl-type" evidence="1">
    <location>
        <begin position="1"/>
        <end position="48"/>
    </location>
</feature>
<protein>
    <submittedName>
        <fullName evidence="2">WhiB-like iron-sulfur binding domain containing protein</fullName>
    </submittedName>
</protein>
<evidence type="ECO:0000313" key="2">
    <source>
        <dbReference type="EMBL" id="CAB5222304.1"/>
    </source>
</evidence>
<dbReference type="EMBL" id="LR798301">
    <property type="protein sequence ID" value="CAB5222304.1"/>
    <property type="molecule type" value="Genomic_DNA"/>
</dbReference>
<evidence type="ECO:0000259" key="1">
    <source>
        <dbReference type="PROSITE" id="PS51674"/>
    </source>
</evidence>
<dbReference type="PROSITE" id="PS51674">
    <property type="entry name" value="4FE4S_WBL"/>
    <property type="match status" value="1"/>
</dbReference>
<accession>A0A6J7X1W6</accession>
<dbReference type="Pfam" id="PF02467">
    <property type="entry name" value="Whib"/>
    <property type="match status" value="1"/>
</dbReference>
<sequence>MESDSPEQYYSIGREVCFTCPVWEKCLEEGKKETWGMWGGLTPNERSVFYKDKVKKTALKNHGTNTRYRQGCKCDECVVAHNTRMEKQIFLGYLPQLGEPIDDLSKLRFSLLIE</sequence>
<gene>
    <name evidence="2" type="ORF">UFOVP361_104</name>
</gene>
<dbReference type="InterPro" id="IPR034768">
    <property type="entry name" value="4FE4S_WBL"/>
</dbReference>
<name>A0A6J7X1W6_9CAUD</name>